<keyword evidence="2" id="KW-1185">Reference proteome</keyword>
<evidence type="ECO:0000313" key="2">
    <source>
        <dbReference type="Proteomes" id="UP000054538"/>
    </source>
</evidence>
<dbReference type="AlphaFoldDB" id="A0A0D0E222"/>
<sequence>MPVLMERDPIRIQTRHFFCCFSVWILCPPKAFGECTHGRLIYSFSTNVPFIFNVISMIHTEIFHHFRFSVHFEDDQVPSLTMGDPGQEL</sequence>
<accession>A0A0D0E222</accession>
<name>A0A0D0E222_9AGAM</name>
<proteinExistence type="predicted"/>
<reference evidence="1 2" key="1">
    <citation type="submission" date="2014-04" db="EMBL/GenBank/DDBJ databases">
        <authorList>
            <consortium name="DOE Joint Genome Institute"/>
            <person name="Kuo A."/>
            <person name="Kohler A."/>
            <person name="Jargeat P."/>
            <person name="Nagy L.G."/>
            <person name="Floudas D."/>
            <person name="Copeland A."/>
            <person name="Barry K.W."/>
            <person name="Cichocki N."/>
            <person name="Veneault-Fourrey C."/>
            <person name="LaButti K."/>
            <person name="Lindquist E.A."/>
            <person name="Lipzen A."/>
            <person name="Lundell T."/>
            <person name="Morin E."/>
            <person name="Murat C."/>
            <person name="Sun H."/>
            <person name="Tunlid A."/>
            <person name="Henrissat B."/>
            <person name="Grigoriev I.V."/>
            <person name="Hibbett D.S."/>
            <person name="Martin F."/>
            <person name="Nordberg H.P."/>
            <person name="Cantor M.N."/>
            <person name="Hua S.X."/>
        </authorList>
    </citation>
    <scope>NUCLEOTIDE SEQUENCE [LARGE SCALE GENOMIC DNA]</scope>
    <source>
        <strain evidence="1 2">Ve08.2h10</strain>
    </source>
</reference>
<dbReference type="HOGENOM" id="CLU_2455400_0_0_1"/>
<organism evidence="1 2">
    <name type="scientific">Paxillus rubicundulus Ve08.2h10</name>
    <dbReference type="NCBI Taxonomy" id="930991"/>
    <lineage>
        <taxon>Eukaryota</taxon>
        <taxon>Fungi</taxon>
        <taxon>Dikarya</taxon>
        <taxon>Basidiomycota</taxon>
        <taxon>Agaricomycotina</taxon>
        <taxon>Agaricomycetes</taxon>
        <taxon>Agaricomycetidae</taxon>
        <taxon>Boletales</taxon>
        <taxon>Paxilineae</taxon>
        <taxon>Paxillaceae</taxon>
        <taxon>Paxillus</taxon>
    </lineage>
</organism>
<gene>
    <name evidence="1" type="ORF">PAXRUDRAFT_443244</name>
</gene>
<protein>
    <submittedName>
        <fullName evidence="1">Uncharacterized protein</fullName>
    </submittedName>
</protein>
<evidence type="ECO:0000313" key="1">
    <source>
        <dbReference type="EMBL" id="KIK94514.1"/>
    </source>
</evidence>
<dbReference type="InParanoid" id="A0A0D0E222"/>
<reference evidence="2" key="2">
    <citation type="submission" date="2015-01" db="EMBL/GenBank/DDBJ databases">
        <title>Evolutionary Origins and Diversification of the Mycorrhizal Mutualists.</title>
        <authorList>
            <consortium name="DOE Joint Genome Institute"/>
            <consortium name="Mycorrhizal Genomics Consortium"/>
            <person name="Kohler A."/>
            <person name="Kuo A."/>
            <person name="Nagy L.G."/>
            <person name="Floudas D."/>
            <person name="Copeland A."/>
            <person name="Barry K.W."/>
            <person name="Cichocki N."/>
            <person name="Veneault-Fourrey C."/>
            <person name="LaButti K."/>
            <person name="Lindquist E.A."/>
            <person name="Lipzen A."/>
            <person name="Lundell T."/>
            <person name="Morin E."/>
            <person name="Murat C."/>
            <person name="Riley R."/>
            <person name="Ohm R."/>
            <person name="Sun H."/>
            <person name="Tunlid A."/>
            <person name="Henrissat B."/>
            <person name="Grigoriev I.V."/>
            <person name="Hibbett D.S."/>
            <person name="Martin F."/>
        </authorList>
    </citation>
    <scope>NUCLEOTIDE SEQUENCE [LARGE SCALE GENOMIC DNA]</scope>
    <source>
        <strain evidence="2">Ve08.2h10</strain>
    </source>
</reference>
<dbReference type="EMBL" id="KN825101">
    <property type="protein sequence ID" value="KIK94514.1"/>
    <property type="molecule type" value="Genomic_DNA"/>
</dbReference>
<dbReference type="Proteomes" id="UP000054538">
    <property type="component" value="Unassembled WGS sequence"/>
</dbReference>